<organism evidence="1 2">
    <name type="scientific">Amycolatopsis acididurans</name>
    <dbReference type="NCBI Taxonomy" id="2724524"/>
    <lineage>
        <taxon>Bacteria</taxon>
        <taxon>Bacillati</taxon>
        <taxon>Actinomycetota</taxon>
        <taxon>Actinomycetes</taxon>
        <taxon>Pseudonocardiales</taxon>
        <taxon>Pseudonocardiaceae</taxon>
        <taxon>Amycolatopsis</taxon>
    </lineage>
</organism>
<dbReference type="Proteomes" id="UP000715441">
    <property type="component" value="Unassembled WGS sequence"/>
</dbReference>
<protein>
    <recommendedName>
        <fullName evidence="3">DUF222 domain-containing protein</fullName>
    </recommendedName>
</protein>
<proteinExistence type="predicted"/>
<evidence type="ECO:0008006" key="3">
    <source>
        <dbReference type="Google" id="ProtNLM"/>
    </source>
</evidence>
<dbReference type="EMBL" id="JAAXLS010000050">
    <property type="protein sequence ID" value="NKQ58171.1"/>
    <property type="molecule type" value="Genomic_DNA"/>
</dbReference>
<reference evidence="1 2" key="1">
    <citation type="submission" date="2020-04" db="EMBL/GenBank/DDBJ databases">
        <title>Novel species.</title>
        <authorList>
            <person name="Teo W.F.A."/>
            <person name="Lipun K."/>
            <person name="Srisuk N."/>
            <person name="Duangmal K."/>
        </authorList>
    </citation>
    <scope>NUCLEOTIDE SEQUENCE [LARGE SCALE GENOMIC DNA]</scope>
    <source>
        <strain evidence="1 2">K13G38</strain>
    </source>
</reference>
<gene>
    <name evidence="1" type="ORF">HFP15_35465</name>
</gene>
<dbReference type="RefSeq" id="WP_168521747.1">
    <property type="nucleotide sequence ID" value="NZ_JAAXLS010000050.1"/>
</dbReference>
<name>A0ABX1JHW9_9PSEU</name>
<comment type="caution">
    <text evidence="1">The sequence shown here is derived from an EMBL/GenBank/DDBJ whole genome shotgun (WGS) entry which is preliminary data.</text>
</comment>
<evidence type="ECO:0000313" key="2">
    <source>
        <dbReference type="Proteomes" id="UP000715441"/>
    </source>
</evidence>
<keyword evidence="2" id="KW-1185">Reference proteome</keyword>
<evidence type="ECO:0000313" key="1">
    <source>
        <dbReference type="EMBL" id="NKQ58171.1"/>
    </source>
</evidence>
<accession>A0ABX1JHW9</accession>
<sequence>MSRTLLGIYLNDHLAGATAAAELAKRLARAEGEWAGNGKLERLAEEIEQDRETLLAFMATVGEPVRRLEAAAGWALEKLGRLKPNARVVARSPLSRVVELEAMRTAMEGKIACWRTLRARAAVDPRLDAERLDELISNGRSQVTRVERLRLRAGTELFG</sequence>